<evidence type="ECO:0000259" key="5">
    <source>
        <dbReference type="Pfam" id="PF00849"/>
    </source>
</evidence>
<sequence>MTAFEWLVGGESPVHVRTVLMAHGVTRTFLKQIKFHGGIVTLDGQPVRVIVMAQPGQRVGLVLPPEPTNAHVSISTHPLDILYEDEHFLVVNKPAGMASVPSHLYPDDTLANRVKGHLRAIQADSDVTHIVTRLDRDTSGCVLFAKHHFAHSVLDKQLKLGQLDKRYIAVARGSVTPDHFEVNQPIGRAEGSFVKRAVRPDGKAARTEIWVRRRSKMASLLAIKLHTGKTHQVRVHCESLGHPLLGDWLYSQPTDPWIHRQALHCARLKFYQPFMEQWITCYAQLPNDLAEVIRQEIMI</sequence>
<dbReference type="InterPro" id="IPR006225">
    <property type="entry name" value="PsdUridine_synth_RluC/D"/>
</dbReference>
<dbReference type="Pfam" id="PF00849">
    <property type="entry name" value="PseudoU_synth_2"/>
    <property type="match status" value="1"/>
</dbReference>
<dbReference type="GO" id="GO:0140098">
    <property type="term" value="F:catalytic activity, acting on RNA"/>
    <property type="evidence" value="ECO:0007669"/>
    <property type="project" value="UniProtKB-ARBA"/>
</dbReference>
<evidence type="ECO:0000256" key="3">
    <source>
        <dbReference type="PIRSR" id="PIRSR606225-1"/>
    </source>
</evidence>
<comment type="caution">
    <text evidence="6">The sequence shown here is derived from an EMBL/GenBank/DDBJ whole genome shotgun (WGS) entry which is preliminary data.</text>
</comment>
<dbReference type="GO" id="GO:0003723">
    <property type="term" value="F:RNA binding"/>
    <property type="evidence" value="ECO:0007669"/>
    <property type="project" value="InterPro"/>
</dbReference>
<dbReference type="GO" id="GO:0000455">
    <property type="term" value="P:enzyme-directed rRNA pseudouridine synthesis"/>
    <property type="evidence" value="ECO:0007669"/>
    <property type="project" value="TreeGrafter"/>
</dbReference>
<dbReference type="STRING" id="1423803.FD13_GL000231"/>
<proteinExistence type="inferred from homology"/>
<evidence type="ECO:0000256" key="2">
    <source>
        <dbReference type="ARBA" id="ARBA00010876"/>
    </source>
</evidence>
<organism evidence="6 7">
    <name type="scientific">Levilactobacillus senmaizukei DSM 21775 = NBRC 103853</name>
    <dbReference type="NCBI Taxonomy" id="1423803"/>
    <lineage>
        <taxon>Bacteria</taxon>
        <taxon>Bacillati</taxon>
        <taxon>Bacillota</taxon>
        <taxon>Bacilli</taxon>
        <taxon>Lactobacillales</taxon>
        <taxon>Lactobacillaceae</taxon>
        <taxon>Levilactobacillus</taxon>
    </lineage>
</organism>
<comment type="similarity">
    <text evidence="2 4">Belongs to the pseudouridine synthase RluA family.</text>
</comment>
<dbReference type="PATRIC" id="fig|1423803.3.peg.225"/>
<dbReference type="Proteomes" id="UP000051589">
    <property type="component" value="Unassembled WGS sequence"/>
</dbReference>
<dbReference type="Gene3D" id="3.30.2350.10">
    <property type="entry name" value="Pseudouridine synthase"/>
    <property type="match status" value="1"/>
</dbReference>
<dbReference type="InterPro" id="IPR050188">
    <property type="entry name" value="RluA_PseudoU_synthase"/>
</dbReference>
<dbReference type="EMBL" id="AYZH01000010">
    <property type="protein sequence ID" value="KRN02092.1"/>
    <property type="molecule type" value="Genomic_DNA"/>
</dbReference>
<dbReference type="NCBIfam" id="TIGR00005">
    <property type="entry name" value="rluA_subfam"/>
    <property type="match status" value="1"/>
</dbReference>
<dbReference type="PANTHER" id="PTHR21600">
    <property type="entry name" value="MITOCHONDRIAL RNA PSEUDOURIDINE SYNTHASE"/>
    <property type="match status" value="1"/>
</dbReference>
<dbReference type="InterPro" id="IPR006145">
    <property type="entry name" value="PsdUridine_synth_RsuA/RluA"/>
</dbReference>
<evidence type="ECO:0000256" key="1">
    <source>
        <dbReference type="ARBA" id="ARBA00000073"/>
    </source>
</evidence>
<gene>
    <name evidence="6" type="ORF">FD13_GL000231</name>
</gene>
<evidence type="ECO:0000313" key="6">
    <source>
        <dbReference type="EMBL" id="KRN02092.1"/>
    </source>
</evidence>
<evidence type="ECO:0000256" key="4">
    <source>
        <dbReference type="RuleBase" id="RU362028"/>
    </source>
</evidence>
<dbReference type="InterPro" id="IPR020103">
    <property type="entry name" value="PsdUridine_synth_cat_dom_sf"/>
</dbReference>
<dbReference type="SUPFAM" id="SSF55120">
    <property type="entry name" value="Pseudouridine synthase"/>
    <property type="match status" value="1"/>
</dbReference>
<dbReference type="OrthoDB" id="9807829at2"/>
<evidence type="ECO:0000313" key="7">
    <source>
        <dbReference type="Proteomes" id="UP000051589"/>
    </source>
</evidence>
<dbReference type="InterPro" id="IPR006224">
    <property type="entry name" value="PsdUridine_synth_RluA-like_CS"/>
</dbReference>
<dbReference type="EC" id="5.4.99.-" evidence="4"/>
<keyword evidence="7" id="KW-1185">Reference proteome</keyword>
<reference evidence="6 7" key="1">
    <citation type="journal article" date="2015" name="Genome Announc.">
        <title>Expanding the biotechnology potential of lactobacilli through comparative genomics of 213 strains and associated genera.</title>
        <authorList>
            <person name="Sun Z."/>
            <person name="Harris H.M."/>
            <person name="McCann A."/>
            <person name="Guo C."/>
            <person name="Argimon S."/>
            <person name="Zhang W."/>
            <person name="Yang X."/>
            <person name="Jeffery I.B."/>
            <person name="Cooney J.C."/>
            <person name="Kagawa T.F."/>
            <person name="Liu W."/>
            <person name="Song Y."/>
            <person name="Salvetti E."/>
            <person name="Wrobel A."/>
            <person name="Rasinkangas P."/>
            <person name="Parkhill J."/>
            <person name="Rea M.C."/>
            <person name="O'Sullivan O."/>
            <person name="Ritari J."/>
            <person name="Douillard F.P."/>
            <person name="Paul Ross R."/>
            <person name="Yang R."/>
            <person name="Briner A.E."/>
            <person name="Felis G.E."/>
            <person name="de Vos W.M."/>
            <person name="Barrangou R."/>
            <person name="Klaenhammer T.R."/>
            <person name="Caufield P.W."/>
            <person name="Cui Y."/>
            <person name="Zhang H."/>
            <person name="O'Toole P.W."/>
        </authorList>
    </citation>
    <scope>NUCLEOTIDE SEQUENCE [LARGE SCALE GENOMIC DNA]</scope>
    <source>
        <strain evidence="6 7">DSM 21775</strain>
    </source>
</reference>
<dbReference type="PANTHER" id="PTHR21600:SF35">
    <property type="entry name" value="PSEUDOURIDINE SYNTHASE"/>
    <property type="match status" value="1"/>
</dbReference>
<name>A0A0R2DP92_9LACO</name>
<protein>
    <recommendedName>
        <fullName evidence="4">Pseudouridine synthase</fullName>
        <ecNumber evidence="4">5.4.99.-</ecNumber>
    </recommendedName>
</protein>
<feature type="domain" description="Pseudouridine synthase RsuA/RluA-like" evidence="5">
    <location>
        <begin position="87"/>
        <end position="239"/>
    </location>
</feature>
<feature type="active site" evidence="3">
    <location>
        <position position="135"/>
    </location>
</feature>
<comment type="function">
    <text evidence="4">Responsible for synthesis of pseudouridine from uracil.</text>
</comment>
<dbReference type="AlphaFoldDB" id="A0A0R2DP92"/>
<accession>A0A0R2DP92</accession>
<dbReference type="CDD" id="cd02869">
    <property type="entry name" value="PseudoU_synth_RluA_like"/>
    <property type="match status" value="1"/>
</dbReference>
<dbReference type="PROSITE" id="PS01129">
    <property type="entry name" value="PSI_RLU"/>
    <property type="match status" value="1"/>
</dbReference>
<keyword evidence="4" id="KW-0413">Isomerase</keyword>
<comment type="catalytic activity">
    <reaction evidence="1 4">
        <text>a uridine in RNA = a pseudouridine in RNA</text>
        <dbReference type="Rhea" id="RHEA:48348"/>
        <dbReference type="Rhea" id="RHEA-COMP:12068"/>
        <dbReference type="Rhea" id="RHEA-COMP:12069"/>
        <dbReference type="ChEBI" id="CHEBI:65314"/>
        <dbReference type="ChEBI" id="CHEBI:65315"/>
    </reaction>
</comment>
<dbReference type="RefSeq" id="WP_061776486.1">
    <property type="nucleotide sequence ID" value="NZ_AYZH01000010.1"/>
</dbReference>
<dbReference type="GO" id="GO:0009982">
    <property type="term" value="F:pseudouridine synthase activity"/>
    <property type="evidence" value="ECO:0007669"/>
    <property type="project" value="InterPro"/>
</dbReference>